<proteinExistence type="predicted"/>
<gene>
    <name evidence="1" type="ORF">SK803_29155</name>
</gene>
<accession>A0ABU4T810</accession>
<comment type="caution">
    <text evidence="1">The sequence shown here is derived from an EMBL/GenBank/DDBJ whole genome shotgun (WGS) entry which is preliminary data.</text>
</comment>
<evidence type="ECO:0000313" key="1">
    <source>
        <dbReference type="EMBL" id="MDX8034305.1"/>
    </source>
</evidence>
<organism evidence="1 2">
    <name type="scientific">Lentzea miocenica</name>
    <dbReference type="NCBI Taxonomy" id="3095431"/>
    <lineage>
        <taxon>Bacteria</taxon>
        <taxon>Bacillati</taxon>
        <taxon>Actinomycetota</taxon>
        <taxon>Actinomycetes</taxon>
        <taxon>Pseudonocardiales</taxon>
        <taxon>Pseudonocardiaceae</taxon>
        <taxon>Lentzea</taxon>
    </lineage>
</organism>
<dbReference type="EMBL" id="JAXAVW010000026">
    <property type="protein sequence ID" value="MDX8034305.1"/>
    <property type="molecule type" value="Genomic_DNA"/>
</dbReference>
<name>A0ABU4T810_9PSEU</name>
<evidence type="ECO:0000313" key="2">
    <source>
        <dbReference type="Proteomes" id="UP001285521"/>
    </source>
</evidence>
<keyword evidence="2" id="KW-1185">Reference proteome</keyword>
<sequence>MADDHVVRLHERHALVRPVPLVAQQAHNARNVLGVVRQRQSRQSGETFAGPGDDVVFTKLFDHALLIVGADEQLTGSIKEFTPAFGVEADVLVVGDELQKSSLVKLRAFWRFRHHGLTKAALTGTPTELDQATTADKVVL</sequence>
<dbReference type="RefSeq" id="WP_319969328.1">
    <property type="nucleotide sequence ID" value="NZ_JAXAVW010000026.1"/>
</dbReference>
<dbReference type="Proteomes" id="UP001285521">
    <property type="component" value="Unassembled WGS sequence"/>
</dbReference>
<protein>
    <submittedName>
        <fullName evidence="1">Uncharacterized protein</fullName>
    </submittedName>
</protein>
<reference evidence="1 2" key="1">
    <citation type="submission" date="2023-11" db="EMBL/GenBank/DDBJ databases">
        <title>Lentzea sokolovensis, sp. nov., Lentzea kristufkii, sp. nov., and Lentzea miocenensis, sp. nov., rare actinobacteria from Sokolov Coal Basin, Miocene lacustrine sediment, Czech Republic.</title>
        <authorList>
            <person name="Lara A."/>
            <person name="Kotroba L."/>
            <person name="Nouioui I."/>
            <person name="Neumann-Schaal M."/>
            <person name="Mast Y."/>
            <person name="Chronakova A."/>
        </authorList>
    </citation>
    <scope>NUCLEOTIDE SEQUENCE [LARGE SCALE GENOMIC DNA]</scope>
    <source>
        <strain evidence="1 2">BCCO 10_0856</strain>
    </source>
</reference>